<feature type="transmembrane region" description="Helical" evidence="1">
    <location>
        <begin position="72"/>
        <end position="90"/>
    </location>
</feature>
<dbReference type="AlphaFoldDB" id="A0A8F1SAE5"/>
<organism evidence="2 3">
    <name type="scientific">Candidatus Minimicrobia vallesae</name>
    <dbReference type="NCBI Taxonomy" id="2841264"/>
    <lineage>
        <taxon>Bacteria</taxon>
        <taxon>Candidatus Saccharimonadota</taxon>
        <taxon>Candidatus Saccharimonadota incertae sedis</taxon>
        <taxon>Candidatus Minimicrobia</taxon>
    </lineage>
</organism>
<dbReference type="Proteomes" id="UP000677117">
    <property type="component" value="Chromosome"/>
</dbReference>
<dbReference type="EMBL" id="CP076459">
    <property type="protein sequence ID" value="QWQ31198.1"/>
    <property type="molecule type" value="Genomic_DNA"/>
</dbReference>
<keyword evidence="1" id="KW-1133">Transmembrane helix</keyword>
<evidence type="ECO:0000256" key="1">
    <source>
        <dbReference type="SAM" id="Phobius"/>
    </source>
</evidence>
<keyword evidence="1" id="KW-0472">Membrane</keyword>
<dbReference type="KEGG" id="mvl:KOY49_03315"/>
<accession>A0A8F1SAE5</accession>
<evidence type="ECO:0000313" key="2">
    <source>
        <dbReference type="EMBL" id="QWQ31198.1"/>
    </source>
</evidence>
<protein>
    <submittedName>
        <fullName evidence="2">Uncharacterized protein</fullName>
    </submittedName>
</protein>
<name>A0A8F1SAE5_9BACT</name>
<sequence length="109" mass="12294">MSKKVNKIVKLITGLLIMVSLLCQLFTFEKFPTELDAIFKNYNTSVAVAILLVLFELWSIPYLLGMKLPTKILFVSRLAVKVSLAGLIFLESWTVLNGGQKYTCQIYST</sequence>
<keyword evidence="1" id="KW-0812">Transmembrane</keyword>
<keyword evidence="3" id="KW-1185">Reference proteome</keyword>
<reference evidence="2" key="1">
    <citation type="submission" date="2021-06" db="EMBL/GenBank/DDBJ databases">
        <title>An adapted protocol for Saccharibacteria cultivation: two new species join this phylum of Candidate Phyla Radiations.</title>
        <authorList>
            <person name="Ibrahim A."/>
            <person name="Maatouk M."/>
            <person name="Raoult D."/>
            <person name="Bittar F."/>
        </authorList>
    </citation>
    <scope>NUCLEOTIDE SEQUENCE</scope>
    <source>
        <strain evidence="2">IHU2</strain>
    </source>
</reference>
<dbReference type="RefSeq" id="WP_232735995.1">
    <property type="nucleotide sequence ID" value="NZ_CP076459.1"/>
</dbReference>
<gene>
    <name evidence="2" type="ORF">KOY49_03315</name>
</gene>
<evidence type="ECO:0000313" key="3">
    <source>
        <dbReference type="Proteomes" id="UP000677117"/>
    </source>
</evidence>
<feature type="transmembrane region" description="Helical" evidence="1">
    <location>
        <begin position="43"/>
        <end position="65"/>
    </location>
</feature>
<proteinExistence type="predicted"/>